<dbReference type="SUPFAM" id="SSF55961">
    <property type="entry name" value="Bet v1-like"/>
    <property type="match status" value="1"/>
</dbReference>
<dbReference type="PROSITE" id="PS50914">
    <property type="entry name" value="BON"/>
    <property type="match status" value="1"/>
</dbReference>
<dbReference type="RefSeq" id="WP_242381587.1">
    <property type="nucleotide sequence ID" value="NZ_JAKRKC020000001.1"/>
</dbReference>
<dbReference type="Pfam" id="PF04972">
    <property type="entry name" value="BON"/>
    <property type="match status" value="1"/>
</dbReference>
<evidence type="ECO:0000313" key="3">
    <source>
        <dbReference type="EMBL" id="MCK2215871.1"/>
    </source>
</evidence>
<dbReference type="PANTHER" id="PTHR33824">
    <property type="entry name" value="POLYKETIDE CYCLASE/DEHYDRASE AND LIPID TRANSPORT SUPERFAMILY PROTEIN"/>
    <property type="match status" value="1"/>
</dbReference>
<evidence type="ECO:0000313" key="4">
    <source>
        <dbReference type="Proteomes" id="UP001317259"/>
    </source>
</evidence>
<sequence length="397" mass="42949">MRASSDDHDDRAAAGGRRRQGRAVAAAAGFCAGAAVAYLCDPVRGRTRRARGRDKAAHATHELRDGLGVLSRDLGNRGRGWAAAVRYRYNGHPVDDRVLHERVRAELGRYVGHPHAVEVSVHDQVVTLGGDVLADEDERARRAVRRVPGVRRVEARWTAHREAGDSPRLRGPGRHRRPVPELLQVQWSPTARFLAGTAAAGLWTLRLPRPLALAVRGAATVLAVRAATNLPLRRLTGINAGRRAIDVTAAVSVSAPAAAVWELVGDYTAFPRFMPHVQEVRLSADGRTSHWSVSGPAGTPVRFEATETRRVEGREIAWKSAEGELIAHAGTLRLTELPGGRTQVQVHLTYNPVAGAAGHAVARLLGADPERRLRQDLAMLKTYAEHAPVPASRGSRA</sequence>
<dbReference type="EMBL" id="JAKRKC020000001">
    <property type="protein sequence ID" value="MCK2215871.1"/>
    <property type="molecule type" value="Genomic_DNA"/>
</dbReference>
<dbReference type="Gene3D" id="3.30.1340.30">
    <property type="match status" value="1"/>
</dbReference>
<dbReference type="Gene3D" id="3.30.530.20">
    <property type="match status" value="1"/>
</dbReference>
<keyword evidence="4" id="KW-1185">Reference proteome</keyword>
<dbReference type="Proteomes" id="UP001317259">
    <property type="component" value="Unassembled WGS sequence"/>
</dbReference>
<proteinExistence type="predicted"/>
<keyword evidence="1" id="KW-1133">Transmembrane helix</keyword>
<protein>
    <submittedName>
        <fullName evidence="3">SRPBCC family protein</fullName>
    </submittedName>
</protein>
<keyword evidence="1" id="KW-0812">Transmembrane</keyword>
<name>A0ABT0FU69_9ACTN</name>
<feature type="domain" description="BON" evidence="2">
    <location>
        <begin position="95"/>
        <end position="161"/>
    </location>
</feature>
<reference evidence="3 4" key="1">
    <citation type="submission" date="2022-04" db="EMBL/GenBank/DDBJ databases">
        <title>Genome draft of Actinomadura sp. ATCC 31491.</title>
        <authorList>
            <person name="Shi X."/>
            <person name="Du Y."/>
        </authorList>
    </citation>
    <scope>NUCLEOTIDE SEQUENCE [LARGE SCALE GENOMIC DNA]</scope>
    <source>
        <strain evidence="3 4">ATCC 31491</strain>
    </source>
</reference>
<accession>A0ABT0FU69</accession>
<dbReference type="CDD" id="cd07817">
    <property type="entry name" value="SRPBCC_8"/>
    <property type="match status" value="1"/>
</dbReference>
<dbReference type="Pfam" id="PF10604">
    <property type="entry name" value="Polyketide_cyc2"/>
    <property type="match status" value="1"/>
</dbReference>
<feature type="transmembrane region" description="Helical" evidence="1">
    <location>
        <begin position="21"/>
        <end position="39"/>
    </location>
</feature>
<dbReference type="InterPro" id="IPR047137">
    <property type="entry name" value="ORF3"/>
</dbReference>
<dbReference type="InterPro" id="IPR023393">
    <property type="entry name" value="START-like_dom_sf"/>
</dbReference>
<keyword evidence="1" id="KW-0472">Membrane</keyword>
<gene>
    <name evidence="3" type="ORF">MF672_019020</name>
</gene>
<dbReference type="InterPro" id="IPR019587">
    <property type="entry name" value="Polyketide_cyclase/dehydratase"/>
</dbReference>
<dbReference type="PANTHER" id="PTHR33824:SF7">
    <property type="entry name" value="POLYKETIDE CYCLASE_DEHYDRASE AND LIPID TRANSPORT SUPERFAMILY PROTEIN"/>
    <property type="match status" value="1"/>
</dbReference>
<dbReference type="InterPro" id="IPR007055">
    <property type="entry name" value="BON_dom"/>
</dbReference>
<evidence type="ECO:0000259" key="2">
    <source>
        <dbReference type="PROSITE" id="PS50914"/>
    </source>
</evidence>
<comment type="caution">
    <text evidence="3">The sequence shown here is derived from an EMBL/GenBank/DDBJ whole genome shotgun (WGS) entry which is preliminary data.</text>
</comment>
<evidence type="ECO:0000256" key="1">
    <source>
        <dbReference type="SAM" id="Phobius"/>
    </source>
</evidence>
<organism evidence="3 4">
    <name type="scientific">Actinomadura luzonensis</name>
    <dbReference type="NCBI Taxonomy" id="2805427"/>
    <lineage>
        <taxon>Bacteria</taxon>
        <taxon>Bacillati</taxon>
        <taxon>Actinomycetota</taxon>
        <taxon>Actinomycetes</taxon>
        <taxon>Streptosporangiales</taxon>
        <taxon>Thermomonosporaceae</taxon>
        <taxon>Actinomadura</taxon>
    </lineage>
</organism>